<protein>
    <recommendedName>
        <fullName evidence="3">Secreted protein</fullName>
    </recommendedName>
</protein>
<evidence type="ECO:0000313" key="2">
    <source>
        <dbReference type="Proteomes" id="UP001627154"/>
    </source>
</evidence>
<name>A0ABD2X934_9HYME</name>
<evidence type="ECO:0000313" key="1">
    <source>
        <dbReference type="EMBL" id="KAL3401262.1"/>
    </source>
</evidence>
<dbReference type="EMBL" id="JBJJXI010000048">
    <property type="protein sequence ID" value="KAL3401262.1"/>
    <property type="molecule type" value="Genomic_DNA"/>
</dbReference>
<gene>
    <name evidence="1" type="ORF">TKK_005566</name>
</gene>
<evidence type="ECO:0008006" key="3">
    <source>
        <dbReference type="Google" id="ProtNLM"/>
    </source>
</evidence>
<reference evidence="1 2" key="1">
    <citation type="journal article" date="2024" name="bioRxiv">
        <title>A reference genome for Trichogramma kaykai: A tiny desert-dwelling parasitoid wasp with competing sex-ratio distorters.</title>
        <authorList>
            <person name="Culotta J."/>
            <person name="Lindsey A.R."/>
        </authorList>
    </citation>
    <scope>NUCLEOTIDE SEQUENCE [LARGE SCALE GENOMIC DNA]</scope>
    <source>
        <strain evidence="1 2">KSX58</strain>
    </source>
</reference>
<dbReference type="AlphaFoldDB" id="A0ABD2X934"/>
<comment type="caution">
    <text evidence="1">The sequence shown here is derived from an EMBL/GenBank/DDBJ whole genome shotgun (WGS) entry which is preliminary data.</text>
</comment>
<organism evidence="1 2">
    <name type="scientific">Trichogramma kaykai</name>
    <dbReference type="NCBI Taxonomy" id="54128"/>
    <lineage>
        <taxon>Eukaryota</taxon>
        <taxon>Metazoa</taxon>
        <taxon>Ecdysozoa</taxon>
        <taxon>Arthropoda</taxon>
        <taxon>Hexapoda</taxon>
        <taxon>Insecta</taxon>
        <taxon>Pterygota</taxon>
        <taxon>Neoptera</taxon>
        <taxon>Endopterygota</taxon>
        <taxon>Hymenoptera</taxon>
        <taxon>Apocrita</taxon>
        <taxon>Proctotrupomorpha</taxon>
        <taxon>Chalcidoidea</taxon>
        <taxon>Trichogrammatidae</taxon>
        <taxon>Trichogramma</taxon>
    </lineage>
</organism>
<accession>A0ABD2X934</accession>
<keyword evidence="2" id="KW-1185">Reference proteome</keyword>
<sequence>MQQQTPLVACVCVQLGADRSRPCAAPSAISALRQRRATADRRCAGAELRQSHMIFSKLSSERISCTYVRVLWVHIYCLLWKYRIDL</sequence>
<proteinExistence type="predicted"/>
<dbReference type="Proteomes" id="UP001627154">
    <property type="component" value="Unassembled WGS sequence"/>
</dbReference>